<dbReference type="eggNOG" id="COG4997">
    <property type="taxonomic scope" value="Bacteria"/>
</dbReference>
<gene>
    <name evidence="1" type="ordered locus">STH2594</name>
</gene>
<dbReference type="SUPFAM" id="SSF101386">
    <property type="entry name" value="all-alpha NTP pyrophosphatases"/>
    <property type="match status" value="1"/>
</dbReference>
<dbReference type="CDD" id="cd11532">
    <property type="entry name" value="NTP-PPase_COG4997"/>
    <property type="match status" value="1"/>
</dbReference>
<dbReference type="HOGENOM" id="CLU_142081_0_0_9"/>
<protein>
    <recommendedName>
        <fullName evidence="3">Phosphoribosyl-ATP pyrophosphohydrolase</fullName>
    </recommendedName>
</protein>
<accession>Q67L67</accession>
<keyword evidence="2" id="KW-1185">Reference proteome</keyword>
<evidence type="ECO:0000313" key="2">
    <source>
        <dbReference type="Proteomes" id="UP000000417"/>
    </source>
</evidence>
<dbReference type="AlphaFoldDB" id="Q67L67"/>
<dbReference type="InterPro" id="IPR038735">
    <property type="entry name" value="MSMEG_1276-like_NTP-PPase_dom"/>
</dbReference>
<proteinExistence type="predicted"/>
<dbReference type="EMBL" id="AP006840">
    <property type="protein sequence ID" value="BAD41579.1"/>
    <property type="molecule type" value="Genomic_DNA"/>
</dbReference>
<dbReference type="KEGG" id="sth:STH2594"/>
<evidence type="ECO:0000313" key="1">
    <source>
        <dbReference type="EMBL" id="BAD41579.1"/>
    </source>
</evidence>
<dbReference type="STRING" id="292459.STH2594"/>
<evidence type="ECO:0008006" key="3">
    <source>
        <dbReference type="Google" id="ProtNLM"/>
    </source>
</evidence>
<reference evidence="1 2" key="1">
    <citation type="journal article" date="2004" name="Nucleic Acids Res.">
        <title>Genome sequence of Symbiobacterium thermophilum, an uncultivable bacterium that depends on microbial commensalism.</title>
        <authorList>
            <person name="Ueda K."/>
            <person name="Yamashita A."/>
            <person name="Ishikawa J."/>
            <person name="Shimada M."/>
            <person name="Watsuji T."/>
            <person name="Morimura K."/>
            <person name="Ikeda H."/>
            <person name="Hattori M."/>
            <person name="Beppu T."/>
        </authorList>
    </citation>
    <scope>NUCLEOTIDE SEQUENCE [LARGE SCALE GENOMIC DNA]</scope>
    <source>
        <strain evidence="2">T / IAM 14863</strain>
    </source>
</reference>
<name>Q67L67_SYMTH</name>
<dbReference type="Proteomes" id="UP000000417">
    <property type="component" value="Chromosome"/>
</dbReference>
<organism evidence="1 2">
    <name type="scientific">Symbiobacterium thermophilum (strain DSM 24528 / JCM 14929 / IAM 14863 / T)</name>
    <dbReference type="NCBI Taxonomy" id="292459"/>
    <lineage>
        <taxon>Bacteria</taxon>
        <taxon>Bacillati</taxon>
        <taxon>Bacillota</taxon>
        <taxon>Clostridia</taxon>
        <taxon>Eubacteriales</taxon>
        <taxon>Symbiobacteriaceae</taxon>
        <taxon>Symbiobacterium</taxon>
    </lineage>
</organism>
<sequence>MPGGRKRMTVYHKLVRDRIPEIIEASGRRCVVRVLDDQAYLDSLHRKLEEELQEYLTSRSLEELADLLEVAYAIAEFRGVRPEQLEQVRREKREARSGFRRRLFLLQVSD</sequence>